<evidence type="ECO:0000313" key="1">
    <source>
        <dbReference type="EMBL" id="KAI8006487.1"/>
    </source>
</evidence>
<organism evidence="1 2">
    <name type="scientific">Camellia lanceoleosa</name>
    <dbReference type="NCBI Taxonomy" id="1840588"/>
    <lineage>
        <taxon>Eukaryota</taxon>
        <taxon>Viridiplantae</taxon>
        <taxon>Streptophyta</taxon>
        <taxon>Embryophyta</taxon>
        <taxon>Tracheophyta</taxon>
        <taxon>Spermatophyta</taxon>
        <taxon>Magnoliopsida</taxon>
        <taxon>eudicotyledons</taxon>
        <taxon>Gunneridae</taxon>
        <taxon>Pentapetalae</taxon>
        <taxon>asterids</taxon>
        <taxon>Ericales</taxon>
        <taxon>Theaceae</taxon>
        <taxon>Camellia</taxon>
    </lineage>
</organism>
<evidence type="ECO:0000313" key="2">
    <source>
        <dbReference type="Proteomes" id="UP001060215"/>
    </source>
</evidence>
<keyword evidence="2" id="KW-1185">Reference proteome</keyword>
<sequence length="97" mass="10865">MGIMRGSWHWPHKRWRSTLRKARRTAPVEGGQPQRKQRGNGYYQEFAQESKGWSSGGGKSSSGAAHNNSVSLGSWDDWDQKDNRKEESSTKGVASSN</sequence>
<reference evidence="1 2" key="1">
    <citation type="journal article" date="2022" name="Plant J.">
        <title>Chromosome-level genome of Camellia lanceoleosa provides a valuable resource for understanding genome evolution and self-incompatibility.</title>
        <authorList>
            <person name="Gong W."/>
            <person name="Xiao S."/>
            <person name="Wang L."/>
            <person name="Liao Z."/>
            <person name="Chang Y."/>
            <person name="Mo W."/>
            <person name="Hu G."/>
            <person name="Li W."/>
            <person name="Zhao G."/>
            <person name="Zhu H."/>
            <person name="Hu X."/>
            <person name="Ji K."/>
            <person name="Xiang X."/>
            <person name="Song Q."/>
            <person name="Yuan D."/>
            <person name="Jin S."/>
            <person name="Zhang L."/>
        </authorList>
    </citation>
    <scope>NUCLEOTIDE SEQUENCE [LARGE SCALE GENOMIC DNA]</scope>
    <source>
        <strain evidence="1">SQ_2022a</strain>
    </source>
</reference>
<gene>
    <name evidence="1" type="ORF">LOK49_LG07G00293</name>
</gene>
<name>A0ACC0H106_9ERIC</name>
<dbReference type="Proteomes" id="UP001060215">
    <property type="component" value="Chromosome 7"/>
</dbReference>
<protein>
    <submittedName>
        <fullName evidence="1">Uncharacterized protein</fullName>
    </submittedName>
</protein>
<proteinExistence type="predicted"/>
<accession>A0ACC0H106</accession>
<dbReference type="EMBL" id="CM045764">
    <property type="protein sequence ID" value="KAI8006487.1"/>
    <property type="molecule type" value="Genomic_DNA"/>
</dbReference>
<comment type="caution">
    <text evidence="1">The sequence shown here is derived from an EMBL/GenBank/DDBJ whole genome shotgun (WGS) entry which is preliminary data.</text>
</comment>